<accession>A0A087DZP7</accession>
<gene>
    <name evidence="1" type="ORF">BSTEL_0410</name>
</gene>
<evidence type="ECO:0000313" key="2">
    <source>
        <dbReference type="Proteomes" id="UP000029004"/>
    </source>
</evidence>
<dbReference type="InterPro" id="IPR043777">
    <property type="entry name" value="DUF5719"/>
</dbReference>
<dbReference type="STRING" id="762211.BSTEL_0410"/>
<reference evidence="1 2" key="1">
    <citation type="submission" date="2014-03" db="EMBL/GenBank/DDBJ databases">
        <title>Genomics of Bifidobacteria.</title>
        <authorList>
            <person name="Ventura M."/>
            <person name="Milani C."/>
            <person name="Lugli G.A."/>
        </authorList>
    </citation>
    <scope>NUCLEOTIDE SEQUENCE [LARGE SCALE GENOMIC DNA]</scope>
    <source>
        <strain evidence="1 2">DSM 23968</strain>
    </source>
</reference>
<dbReference type="Proteomes" id="UP000029004">
    <property type="component" value="Unassembled WGS sequence"/>
</dbReference>
<dbReference type="RefSeq" id="WP_034526421.1">
    <property type="nucleotide sequence ID" value="NZ_JGZP01000004.1"/>
</dbReference>
<dbReference type="OrthoDB" id="3240451at2"/>
<dbReference type="EMBL" id="JGZP01000004">
    <property type="protein sequence ID" value="KFJ00998.1"/>
    <property type="molecule type" value="Genomic_DNA"/>
</dbReference>
<dbReference type="AlphaFoldDB" id="A0A087DZP7"/>
<proteinExistence type="predicted"/>
<comment type="caution">
    <text evidence="1">The sequence shown here is derived from an EMBL/GenBank/DDBJ whole genome shotgun (WGS) entry which is preliminary data.</text>
</comment>
<protein>
    <recommendedName>
        <fullName evidence="3">Organic solvents resistance ABC transporter permease</fullName>
    </recommendedName>
</protein>
<dbReference type="Pfam" id="PF18986">
    <property type="entry name" value="DUF5719"/>
    <property type="match status" value="1"/>
</dbReference>
<evidence type="ECO:0000313" key="1">
    <source>
        <dbReference type="EMBL" id="KFJ00998.1"/>
    </source>
</evidence>
<evidence type="ECO:0008006" key="3">
    <source>
        <dbReference type="Google" id="ProtNLM"/>
    </source>
</evidence>
<keyword evidence="2" id="KW-1185">Reference proteome</keyword>
<name>A0A087DZP7_9BIFI</name>
<organism evidence="1 2">
    <name type="scientific">Bifidobacterium stellenboschense</name>
    <dbReference type="NCBI Taxonomy" id="762211"/>
    <lineage>
        <taxon>Bacteria</taxon>
        <taxon>Bacillati</taxon>
        <taxon>Actinomycetota</taxon>
        <taxon>Actinomycetes</taxon>
        <taxon>Bifidobacteriales</taxon>
        <taxon>Bifidobacteriaceae</taxon>
        <taxon>Bifidobacterium</taxon>
    </lineage>
</organism>
<dbReference type="eggNOG" id="ENOG5032YJZ">
    <property type="taxonomic scope" value="Bacteria"/>
</dbReference>
<sequence length="503" mass="51100">MNRQGTPMRVLRIITAVVTSVLLLAAFALLAVVRMPDLMVDDASGTLGSSHRIVQEKLEAYCPARMQLPDSTDWGDSEYRASDGDIATSTALAAFGSVYASTSSPLDLTGDGKTTSLKAPDKPVSRDAMVLRDDGDYSRLLDTNLLKAGDGSGHAGVIVSHASDGDLRGIAAATCATPAMSQSFLLTSTATGTRQQLVLANPSSKATTVSVTVVGSKNAGRMSLSTAGSATVAAESETVVDLSAAASGQDGLYVTVNSGATPVGAVVRTTASSGLTPKGSDFTMPAGDATVTNIIPGIAEGDGVSLYLYGEQAGEVSLSWATDGGAKGIRKEQVKADRVTVIDLGKAPKNARGVIVSGGDHAFVASAKATRSGSGGQEDFALLQAAQPAVSSGMAIADGIDTTLTFINAGDEDATVKLTFMDESGKAGDERDVAVKAHDATTVKGEGVAAVVSDENKTVSWGARITGGGLDSSKTAGLSAVAPTTLAVREEIVRAVPDQSIVR</sequence>